<name>A0A915LK01_MELJA</name>
<dbReference type="Proteomes" id="UP000887561">
    <property type="component" value="Unplaced"/>
</dbReference>
<reference evidence="7" key="1">
    <citation type="submission" date="2022-11" db="UniProtKB">
        <authorList>
            <consortium name="WormBaseParasite"/>
        </authorList>
    </citation>
    <scope>IDENTIFICATION</scope>
</reference>
<evidence type="ECO:0000256" key="4">
    <source>
        <dbReference type="ARBA" id="ARBA00022679"/>
    </source>
</evidence>
<accession>A0A915LK01</accession>
<dbReference type="EC" id="2.4.1.17" evidence="2"/>
<keyword evidence="4" id="KW-0808">Transferase</keyword>
<dbReference type="Pfam" id="PF00201">
    <property type="entry name" value="UDPGT"/>
    <property type="match status" value="1"/>
</dbReference>
<keyword evidence="6" id="KW-1185">Reference proteome</keyword>
<keyword evidence="3" id="KW-0328">Glycosyltransferase</keyword>
<dbReference type="SUPFAM" id="SSF53756">
    <property type="entry name" value="UDP-Glycosyltransferase/glycogen phosphorylase"/>
    <property type="match status" value="1"/>
</dbReference>
<evidence type="ECO:0000313" key="6">
    <source>
        <dbReference type="Proteomes" id="UP000887561"/>
    </source>
</evidence>
<evidence type="ECO:0000256" key="2">
    <source>
        <dbReference type="ARBA" id="ARBA00012544"/>
    </source>
</evidence>
<evidence type="ECO:0000256" key="5">
    <source>
        <dbReference type="ARBA" id="ARBA00047475"/>
    </source>
</evidence>
<dbReference type="PANTHER" id="PTHR48043">
    <property type="entry name" value="EG:EG0003.4 PROTEIN-RELATED"/>
    <property type="match status" value="1"/>
</dbReference>
<dbReference type="AlphaFoldDB" id="A0A915LK01"/>
<evidence type="ECO:0000313" key="7">
    <source>
        <dbReference type="WBParaSite" id="scaffold11813_cov199.g15904"/>
    </source>
</evidence>
<dbReference type="InterPro" id="IPR002213">
    <property type="entry name" value="UDP_glucos_trans"/>
</dbReference>
<dbReference type="InterPro" id="IPR050271">
    <property type="entry name" value="UDP-glycosyltransferase"/>
</dbReference>
<comment type="similarity">
    <text evidence="1">Belongs to the UDP-glycosyltransferase family.</text>
</comment>
<dbReference type="GO" id="GO:0015020">
    <property type="term" value="F:glucuronosyltransferase activity"/>
    <property type="evidence" value="ECO:0007669"/>
    <property type="project" value="UniProtKB-EC"/>
</dbReference>
<evidence type="ECO:0000256" key="3">
    <source>
        <dbReference type="ARBA" id="ARBA00022676"/>
    </source>
</evidence>
<comment type="catalytic activity">
    <reaction evidence="5">
        <text>glucuronate acceptor + UDP-alpha-D-glucuronate = acceptor beta-D-glucuronoside + UDP + H(+)</text>
        <dbReference type="Rhea" id="RHEA:21032"/>
        <dbReference type="ChEBI" id="CHEBI:15378"/>
        <dbReference type="ChEBI" id="CHEBI:58052"/>
        <dbReference type="ChEBI" id="CHEBI:58223"/>
        <dbReference type="ChEBI" id="CHEBI:132367"/>
        <dbReference type="ChEBI" id="CHEBI:132368"/>
        <dbReference type="EC" id="2.4.1.17"/>
    </reaction>
</comment>
<protein>
    <recommendedName>
        <fullName evidence="2">glucuronosyltransferase</fullName>
        <ecNumber evidence="2">2.4.1.17</ecNumber>
    </recommendedName>
</protein>
<sequence length="326" mass="38067">DMLVYTENRGVPIKSSVFNIITVPVNEGQIDRENHSVTDRYRFVGIYEVVGVPNIGDYYHILDYLRYQNYILELPRIGKQFNAAASVFLPKYLQFLHIDVTKRFVPEYYSAEPGDWNEKTGICIAGSKRNWENVEFHKVVNEKLVNDFKTLDKVYVELYQNYYHYYELKQPLKLEQLFKNIDYHFVNQNDFGIFESFPKLENKIMYIGGIAVEEKRILMGKVAIDNAMYAGVPLICIPSVADQFYNSSLIEHLGIGIYVKNDEHFIDAFEIALHKILKKDFHKYQKAATELKNKIHGTSEWIKTSFLNKIEEVIGKEEEIGEEESD</sequence>
<evidence type="ECO:0000256" key="1">
    <source>
        <dbReference type="ARBA" id="ARBA00009995"/>
    </source>
</evidence>
<dbReference type="WBParaSite" id="scaffold11813_cov199.g15904">
    <property type="protein sequence ID" value="scaffold11813_cov199.g15904"/>
    <property type="gene ID" value="scaffold11813_cov199.g15904"/>
</dbReference>
<dbReference type="PANTHER" id="PTHR48043:SF145">
    <property type="entry name" value="FI06409P-RELATED"/>
    <property type="match status" value="1"/>
</dbReference>
<dbReference type="Gene3D" id="3.40.50.2000">
    <property type="entry name" value="Glycogen Phosphorylase B"/>
    <property type="match status" value="1"/>
</dbReference>
<proteinExistence type="inferred from homology"/>
<organism evidence="6 7">
    <name type="scientific">Meloidogyne javanica</name>
    <name type="common">Root-knot nematode worm</name>
    <dbReference type="NCBI Taxonomy" id="6303"/>
    <lineage>
        <taxon>Eukaryota</taxon>
        <taxon>Metazoa</taxon>
        <taxon>Ecdysozoa</taxon>
        <taxon>Nematoda</taxon>
        <taxon>Chromadorea</taxon>
        <taxon>Rhabditida</taxon>
        <taxon>Tylenchina</taxon>
        <taxon>Tylenchomorpha</taxon>
        <taxon>Tylenchoidea</taxon>
        <taxon>Meloidogynidae</taxon>
        <taxon>Meloidogyninae</taxon>
        <taxon>Meloidogyne</taxon>
        <taxon>Meloidogyne incognita group</taxon>
    </lineage>
</organism>